<keyword evidence="13" id="KW-1185">Reference proteome</keyword>
<dbReference type="PANTHER" id="PTHR24421:SF10">
    <property type="entry name" value="NITRATE_NITRITE SENSOR PROTEIN NARQ"/>
    <property type="match status" value="1"/>
</dbReference>
<dbReference type="GO" id="GO:0000155">
    <property type="term" value="F:phosphorelay sensor kinase activity"/>
    <property type="evidence" value="ECO:0007669"/>
    <property type="project" value="InterPro"/>
</dbReference>
<evidence type="ECO:0000259" key="10">
    <source>
        <dbReference type="Pfam" id="PF07730"/>
    </source>
</evidence>
<feature type="domain" description="DUF7134" evidence="11">
    <location>
        <begin position="5"/>
        <end position="126"/>
    </location>
</feature>
<dbReference type="Pfam" id="PF23539">
    <property type="entry name" value="DUF7134"/>
    <property type="match status" value="1"/>
</dbReference>
<dbReference type="GO" id="GO:0046983">
    <property type="term" value="F:protein dimerization activity"/>
    <property type="evidence" value="ECO:0007669"/>
    <property type="project" value="InterPro"/>
</dbReference>
<dbReference type="InterPro" id="IPR055558">
    <property type="entry name" value="DUF7134"/>
</dbReference>
<dbReference type="Proteomes" id="UP000294911">
    <property type="component" value="Unassembled WGS sequence"/>
</dbReference>
<dbReference type="Pfam" id="PF07730">
    <property type="entry name" value="HisKA_3"/>
    <property type="match status" value="1"/>
</dbReference>
<evidence type="ECO:0000256" key="5">
    <source>
        <dbReference type="ARBA" id="ARBA00022741"/>
    </source>
</evidence>
<evidence type="ECO:0000313" key="13">
    <source>
        <dbReference type="Proteomes" id="UP000294911"/>
    </source>
</evidence>
<sequence length="369" mass="38851">MPSWILRSQSWLIDIALVAAIAVLFGASDLWSVRASWPAWLLGGSMLLALLFRRRLPRTALAVIAAATTGMVLTVGSASVGYVPLVLALYTVCAKGRRAALPLCCVAIAMVAAATVHSRGSLAGGLLVLAVASFALLLGVERQRQVTAGSRSAELRARSADADRRELAARRLHDTFARTTAVLVVQTETLRTVGQLTRSDRQRVEAILAAGRAALTEARRVVRQLADGAVEEIDLSGQLRRLRAAGLELTGVSPARGLRGVPRPARCFAERLIAEAAANVLRHGGQRAELRIARTSEAVRIELANELSNDAIANAGSGAATGLGLARLAGELDRMGGALSYGPAGGYWLVRASIPLTVETEPVGQNLAI</sequence>
<feature type="transmembrane region" description="Helical" evidence="9">
    <location>
        <begin position="37"/>
        <end position="53"/>
    </location>
</feature>
<feature type="transmembrane region" description="Helical" evidence="9">
    <location>
        <begin position="60"/>
        <end position="87"/>
    </location>
</feature>
<keyword evidence="7" id="KW-0067">ATP-binding</keyword>
<keyword evidence="9" id="KW-1133">Transmembrane helix</keyword>
<dbReference type="OrthoDB" id="3616637at2"/>
<feature type="transmembrane region" description="Helical" evidence="9">
    <location>
        <begin position="123"/>
        <end position="140"/>
    </location>
</feature>
<protein>
    <recommendedName>
        <fullName evidence="2">histidine kinase</fullName>
        <ecNumber evidence="2">2.7.13.3</ecNumber>
    </recommendedName>
</protein>
<dbReference type="EC" id="2.7.13.3" evidence="2"/>
<dbReference type="AlphaFoldDB" id="A0A4R2QEF6"/>
<evidence type="ECO:0000256" key="3">
    <source>
        <dbReference type="ARBA" id="ARBA00022553"/>
    </source>
</evidence>
<evidence type="ECO:0000256" key="8">
    <source>
        <dbReference type="ARBA" id="ARBA00023012"/>
    </source>
</evidence>
<evidence type="ECO:0000256" key="2">
    <source>
        <dbReference type="ARBA" id="ARBA00012438"/>
    </source>
</evidence>
<keyword evidence="8" id="KW-0902">Two-component regulatory system</keyword>
<dbReference type="PANTHER" id="PTHR24421">
    <property type="entry name" value="NITRATE/NITRITE SENSOR PROTEIN NARX-RELATED"/>
    <property type="match status" value="1"/>
</dbReference>
<dbReference type="InterPro" id="IPR050482">
    <property type="entry name" value="Sensor_HK_TwoCompSys"/>
</dbReference>
<evidence type="ECO:0000256" key="4">
    <source>
        <dbReference type="ARBA" id="ARBA00022679"/>
    </source>
</evidence>
<evidence type="ECO:0000256" key="9">
    <source>
        <dbReference type="SAM" id="Phobius"/>
    </source>
</evidence>
<evidence type="ECO:0000313" key="12">
    <source>
        <dbReference type="EMBL" id="TCP47377.1"/>
    </source>
</evidence>
<keyword evidence="4" id="KW-0808">Transferase</keyword>
<keyword evidence="9" id="KW-0812">Transmembrane</keyword>
<proteinExistence type="predicted"/>
<gene>
    <name evidence="12" type="ORF">EV191_112173</name>
</gene>
<dbReference type="EMBL" id="SLXQ01000012">
    <property type="protein sequence ID" value="TCP47377.1"/>
    <property type="molecule type" value="Genomic_DNA"/>
</dbReference>
<reference evidence="12 13" key="1">
    <citation type="submission" date="2019-03" db="EMBL/GenBank/DDBJ databases">
        <title>Genomic Encyclopedia of Type Strains, Phase IV (KMG-IV): sequencing the most valuable type-strain genomes for metagenomic binning, comparative biology and taxonomic classification.</title>
        <authorList>
            <person name="Goeker M."/>
        </authorList>
    </citation>
    <scope>NUCLEOTIDE SEQUENCE [LARGE SCALE GENOMIC DNA]</scope>
    <source>
        <strain evidence="12 13">DSM 45765</strain>
    </source>
</reference>
<accession>A0A4R2QEF6</accession>
<comment type="caution">
    <text evidence="12">The sequence shown here is derived from an EMBL/GenBank/DDBJ whole genome shotgun (WGS) entry which is preliminary data.</text>
</comment>
<feature type="transmembrane region" description="Helical" evidence="9">
    <location>
        <begin position="99"/>
        <end position="116"/>
    </location>
</feature>
<evidence type="ECO:0000256" key="1">
    <source>
        <dbReference type="ARBA" id="ARBA00000085"/>
    </source>
</evidence>
<dbReference type="RefSeq" id="WP_132879354.1">
    <property type="nucleotide sequence ID" value="NZ_SLXQ01000012.1"/>
</dbReference>
<keyword evidence="6 12" id="KW-0418">Kinase</keyword>
<dbReference type="InterPro" id="IPR011712">
    <property type="entry name" value="Sig_transdc_His_kin_sub3_dim/P"/>
</dbReference>
<dbReference type="GO" id="GO:0016020">
    <property type="term" value="C:membrane"/>
    <property type="evidence" value="ECO:0007669"/>
    <property type="project" value="InterPro"/>
</dbReference>
<keyword evidence="9" id="KW-0472">Membrane</keyword>
<dbReference type="GO" id="GO:0005524">
    <property type="term" value="F:ATP binding"/>
    <property type="evidence" value="ECO:0007669"/>
    <property type="project" value="UniProtKB-KW"/>
</dbReference>
<evidence type="ECO:0000256" key="7">
    <source>
        <dbReference type="ARBA" id="ARBA00022840"/>
    </source>
</evidence>
<evidence type="ECO:0000256" key="6">
    <source>
        <dbReference type="ARBA" id="ARBA00022777"/>
    </source>
</evidence>
<comment type="catalytic activity">
    <reaction evidence="1">
        <text>ATP + protein L-histidine = ADP + protein N-phospho-L-histidine.</text>
        <dbReference type="EC" id="2.7.13.3"/>
    </reaction>
</comment>
<keyword evidence="5" id="KW-0547">Nucleotide-binding</keyword>
<feature type="domain" description="Signal transduction histidine kinase subgroup 3 dimerisation and phosphoacceptor" evidence="10">
    <location>
        <begin position="168"/>
        <end position="226"/>
    </location>
</feature>
<feature type="transmembrane region" description="Helical" evidence="9">
    <location>
        <begin position="12"/>
        <end position="31"/>
    </location>
</feature>
<dbReference type="InterPro" id="IPR036890">
    <property type="entry name" value="HATPase_C_sf"/>
</dbReference>
<name>A0A4R2QEF6_9PSEU</name>
<dbReference type="Gene3D" id="3.30.565.10">
    <property type="entry name" value="Histidine kinase-like ATPase, C-terminal domain"/>
    <property type="match status" value="1"/>
</dbReference>
<keyword evidence="3" id="KW-0597">Phosphoprotein</keyword>
<evidence type="ECO:0000259" key="11">
    <source>
        <dbReference type="Pfam" id="PF23539"/>
    </source>
</evidence>
<organism evidence="12 13">
    <name type="scientific">Tamaricihabitans halophyticus</name>
    <dbReference type="NCBI Taxonomy" id="1262583"/>
    <lineage>
        <taxon>Bacteria</taxon>
        <taxon>Bacillati</taxon>
        <taxon>Actinomycetota</taxon>
        <taxon>Actinomycetes</taxon>
        <taxon>Pseudonocardiales</taxon>
        <taxon>Pseudonocardiaceae</taxon>
        <taxon>Tamaricihabitans</taxon>
    </lineage>
</organism>